<dbReference type="PANTHER" id="PTHR30011:SF16">
    <property type="entry name" value="C2H2 FINGER DOMAIN TRANSCRIPTION FACTOR (EUROFUNG)-RELATED"/>
    <property type="match status" value="1"/>
</dbReference>
<dbReference type="AlphaFoldDB" id="A0A3M5NXM0"/>
<comment type="similarity">
    <text evidence="5">Belongs to the NtaA/SnaA/DszA monooxygenase family.</text>
</comment>
<evidence type="ECO:0000256" key="6">
    <source>
        <dbReference type="PIRSR" id="PIRSR000337-1"/>
    </source>
</evidence>
<sequence>MRATARQMKLGAFLMATGHHVAAWRHPDVPADAGLDFKHYRHLAHVAEAAKFDALFVADSVAAATGDIASRMARSDHFEPLTLLSALSAVTDHIGLIATATTTYNEPYHVARKFASLDHLSGGRAGWNLVTSDAAAEAQNFGRSEHVGHAERYSRAREFHQVVTGLWNSWADDAFTRDKASGQYYAPAKMQVLNHQGEHFRVKGPLNVARSPQGQPVVVQAGSSEVGRDLAAQTAEVVFTAQTSLASAQAFYADIKRRLEAYGRSADSLKIMPGVLIVVAETEALAQEKFESFQDLVKPEVGIALLGRMLGNFDLSGYPQDGPLPVLPLTDSGQRSRQKLLTELAEREHLNLAQLGRRIAGGRGHYSLIGTPDQVADELQLWFEQGAADGFNVLVPHLPGGLEDVARLLVPELQRRGLFRTEYEGTTLRENLGLQRPADGF</sequence>
<keyword evidence="3" id="KW-0560">Oxidoreductase</keyword>
<dbReference type="PANTHER" id="PTHR30011">
    <property type="entry name" value="ALKANESULFONATE MONOOXYGENASE-RELATED"/>
    <property type="match status" value="1"/>
</dbReference>
<keyword evidence="2 6" id="KW-0288">FMN</keyword>
<dbReference type="InterPro" id="IPR036661">
    <property type="entry name" value="Luciferase-like_sf"/>
</dbReference>
<dbReference type="NCBIfam" id="TIGR03860">
    <property type="entry name" value="FMN_nitrolo"/>
    <property type="match status" value="1"/>
</dbReference>
<comment type="caution">
    <text evidence="8">The sequence shown here is derived from an EMBL/GenBank/DDBJ whole genome shotgun (WGS) entry which is preliminary data.</text>
</comment>
<dbReference type="OrthoDB" id="6133319at2"/>
<protein>
    <submittedName>
        <fullName evidence="8">Xenobiotic compound monooxygenase, DszA family</fullName>
    </submittedName>
</protein>
<evidence type="ECO:0000256" key="1">
    <source>
        <dbReference type="ARBA" id="ARBA00022630"/>
    </source>
</evidence>
<evidence type="ECO:0000256" key="4">
    <source>
        <dbReference type="ARBA" id="ARBA00023033"/>
    </source>
</evidence>
<dbReference type="GO" id="GO:0004497">
    <property type="term" value="F:monooxygenase activity"/>
    <property type="evidence" value="ECO:0007669"/>
    <property type="project" value="UniProtKB-KW"/>
</dbReference>
<dbReference type="FunFam" id="3.20.20.30:FF:000008">
    <property type="entry name" value="Xenobiotic compound monooxygenase A subunit"/>
    <property type="match status" value="1"/>
</dbReference>
<feature type="binding site" evidence="6">
    <location>
        <position position="153"/>
    </location>
    <ligand>
        <name>FMN</name>
        <dbReference type="ChEBI" id="CHEBI:58210"/>
    </ligand>
</feature>
<feature type="binding site" evidence="6">
    <location>
        <position position="149"/>
    </location>
    <ligand>
        <name>FMN</name>
        <dbReference type="ChEBI" id="CHEBI:58210"/>
    </ligand>
</feature>
<gene>
    <name evidence="8" type="ORF">ALP40_04052</name>
</gene>
<accession>A0A3M5NXM0</accession>
<dbReference type="EMBL" id="RBTP01000076">
    <property type="protein sequence ID" value="RMT76727.1"/>
    <property type="molecule type" value="Genomic_DNA"/>
</dbReference>
<evidence type="ECO:0000313" key="8">
    <source>
        <dbReference type="EMBL" id="RMT76727.1"/>
    </source>
</evidence>
<dbReference type="Pfam" id="PF00296">
    <property type="entry name" value="Bac_luciferase"/>
    <property type="match status" value="1"/>
</dbReference>
<feature type="domain" description="Luciferase-like" evidence="7">
    <location>
        <begin position="22"/>
        <end position="387"/>
    </location>
</feature>
<dbReference type="InterPro" id="IPR011251">
    <property type="entry name" value="Luciferase-like_dom"/>
</dbReference>
<name>A0A3M5NXM0_PSEVI</name>
<keyword evidence="1 6" id="KW-0285">Flavoprotein</keyword>
<dbReference type="InterPro" id="IPR051260">
    <property type="entry name" value="Diverse_substr_monoxygenases"/>
</dbReference>
<feature type="binding site" evidence="6">
    <location>
        <position position="59"/>
    </location>
    <ligand>
        <name>FMN</name>
        <dbReference type="ChEBI" id="CHEBI:58210"/>
    </ligand>
</feature>
<feature type="binding site" evidence="6">
    <location>
        <position position="223"/>
    </location>
    <ligand>
        <name>FMN</name>
        <dbReference type="ChEBI" id="CHEBI:58210"/>
    </ligand>
</feature>
<organism evidence="8 9">
    <name type="scientific">Pseudomonas viridiflava</name>
    <name type="common">Phytomonas viridiflava</name>
    <dbReference type="NCBI Taxonomy" id="33069"/>
    <lineage>
        <taxon>Bacteria</taxon>
        <taxon>Pseudomonadati</taxon>
        <taxon>Pseudomonadota</taxon>
        <taxon>Gammaproteobacteria</taxon>
        <taxon>Pseudomonadales</taxon>
        <taxon>Pseudomonadaceae</taxon>
        <taxon>Pseudomonas</taxon>
    </lineage>
</organism>
<dbReference type="Gene3D" id="3.20.20.30">
    <property type="entry name" value="Luciferase-like domain"/>
    <property type="match status" value="1"/>
</dbReference>
<feature type="binding site" evidence="6">
    <location>
        <position position="99"/>
    </location>
    <ligand>
        <name>FMN</name>
        <dbReference type="ChEBI" id="CHEBI:58210"/>
    </ligand>
</feature>
<dbReference type="Proteomes" id="UP000273854">
    <property type="component" value="Unassembled WGS sequence"/>
</dbReference>
<proteinExistence type="inferred from homology"/>
<feature type="binding site" evidence="6">
    <location>
        <position position="224"/>
    </location>
    <ligand>
        <name>FMN</name>
        <dbReference type="ChEBI" id="CHEBI:58210"/>
    </ligand>
</feature>
<evidence type="ECO:0000256" key="3">
    <source>
        <dbReference type="ARBA" id="ARBA00023002"/>
    </source>
</evidence>
<dbReference type="GO" id="GO:0016705">
    <property type="term" value="F:oxidoreductase activity, acting on paired donors, with incorporation or reduction of molecular oxygen"/>
    <property type="evidence" value="ECO:0007669"/>
    <property type="project" value="InterPro"/>
</dbReference>
<reference evidence="8 9" key="1">
    <citation type="submission" date="2018-08" db="EMBL/GenBank/DDBJ databases">
        <title>Recombination of ecologically and evolutionarily significant loci maintains genetic cohesion in the Pseudomonas syringae species complex.</title>
        <authorList>
            <person name="Dillon M."/>
            <person name="Thakur S."/>
            <person name="Almeida R.N.D."/>
            <person name="Weir B.S."/>
            <person name="Guttman D.S."/>
        </authorList>
    </citation>
    <scope>NUCLEOTIDE SEQUENCE [LARGE SCALE GENOMIC DNA]</scope>
    <source>
        <strain evidence="8 9">ICMP 19473</strain>
    </source>
</reference>
<dbReference type="CDD" id="cd01095">
    <property type="entry name" value="Nitrilotriacetate_monoxgenase"/>
    <property type="match status" value="1"/>
</dbReference>
<keyword evidence="4 8" id="KW-0503">Monooxygenase</keyword>
<evidence type="ECO:0000256" key="5">
    <source>
        <dbReference type="ARBA" id="ARBA00033748"/>
    </source>
</evidence>
<evidence type="ECO:0000313" key="9">
    <source>
        <dbReference type="Proteomes" id="UP000273854"/>
    </source>
</evidence>
<dbReference type="PIRSF" id="PIRSF000337">
    <property type="entry name" value="NTA_MOA"/>
    <property type="match status" value="1"/>
</dbReference>
<evidence type="ECO:0000256" key="2">
    <source>
        <dbReference type="ARBA" id="ARBA00022643"/>
    </source>
</evidence>
<evidence type="ECO:0000259" key="7">
    <source>
        <dbReference type="Pfam" id="PF00296"/>
    </source>
</evidence>
<dbReference type="RefSeq" id="WP_122210710.1">
    <property type="nucleotide sequence ID" value="NZ_RBTP01000076.1"/>
</dbReference>
<dbReference type="InterPro" id="IPR016215">
    <property type="entry name" value="NTA_MOA"/>
</dbReference>
<dbReference type="SUPFAM" id="SSF51679">
    <property type="entry name" value="Bacterial luciferase-like"/>
    <property type="match status" value="1"/>
</dbReference>